<sequence>MSKADRERLLYCDHCVGDTLHYLDDDDRWTCSSCGRWST</sequence>
<organism evidence="1 2">
    <name type="scientific">Halobacterium phage phiH</name>
    <name type="common">Bacteriophage phi-H</name>
    <dbReference type="NCBI Taxonomy" id="169684"/>
    <lineage>
        <taxon>Viruses</taxon>
        <taxon>Duplodnaviria</taxon>
        <taxon>Heunggongvirae</taxon>
        <taxon>Uroviricota</taxon>
        <taxon>Caudoviricetes</taxon>
        <taxon>Vertoviridae</taxon>
        <taxon>Myohalovirus</taxon>
        <taxon>Myohalovirus spontanei</taxon>
        <taxon>Myohalovirus phiH</taxon>
    </lineage>
</organism>
<dbReference type="EMBL" id="MK002701">
    <property type="protein sequence ID" value="AYM00329.1"/>
    <property type="molecule type" value="Genomic_DNA"/>
</dbReference>
<proteinExistence type="predicted"/>
<reference evidence="1 2" key="1">
    <citation type="journal article" date="2018" name="Genes (Basel)">
        <title>Complete Genome Sequence of the Model Halovirus PhiH1 (PhiH1).</title>
        <authorList>
            <person name="Dyall-Smith M."/>
            <person name="Pfeifer F."/>
            <person name="Witte A."/>
            <person name="Oesterhelt D."/>
            <person name="Pfeiffer F."/>
        </authorList>
    </citation>
    <scope>NUCLEOTIDE SEQUENCE [LARGE SCALE GENOMIC DNA]</scope>
    <source>
        <strain evidence="1">Variant phiH1</strain>
    </source>
</reference>
<dbReference type="Proteomes" id="UP000277198">
    <property type="component" value="Segment"/>
</dbReference>
<protein>
    <submittedName>
        <fullName evidence="1">CxxC motif protein</fullName>
    </submittedName>
</protein>
<evidence type="ECO:0000313" key="1">
    <source>
        <dbReference type="EMBL" id="AYM00329.1"/>
    </source>
</evidence>
<gene>
    <name evidence="1" type="ORF">PhiH1_415</name>
</gene>
<accession>A0A3G1ZKX1</accession>
<organismHost>
    <name type="scientific">Halobacterium salinarum</name>
    <name type="common">Halobacterium halobium</name>
    <dbReference type="NCBI Taxonomy" id="2242"/>
</organismHost>
<keyword evidence="2" id="KW-1185">Reference proteome</keyword>
<evidence type="ECO:0000313" key="2">
    <source>
        <dbReference type="Proteomes" id="UP000277198"/>
    </source>
</evidence>
<name>A0A3G1ZKX1_BPPHH</name>